<dbReference type="PROSITE" id="PS51371">
    <property type="entry name" value="CBS"/>
    <property type="match status" value="1"/>
</dbReference>
<organism evidence="4 5">
    <name type="scientific">Defluviicoccus vanus</name>
    <dbReference type="NCBI Taxonomy" id="111831"/>
    <lineage>
        <taxon>Bacteria</taxon>
        <taxon>Pseudomonadati</taxon>
        <taxon>Pseudomonadota</taxon>
        <taxon>Alphaproteobacteria</taxon>
        <taxon>Rhodospirillales</taxon>
        <taxon>Rhodospirillaceae</taxon>
        <taxon>Defluviicoccus</taxon>
    </lineage>
</organism>
<accession>A0A7H1N0Z7</accession>
<keyword evidence="5" id="KW-1185">Reference proteome</keyword>
<dbReference type="SMART" id="SM00116">
    <property type="entry name" value="CBS"/>
    <property type="match status" value="2"/>
</dbReference>
<dbReference type="AlphaFoldDB" id="A0A7H1N0Z7"/>
<dbReference type="InterPro" id="IPR000644">
    <property type="entry name" value="CBS_dom"/>
</dbReference>
<reference evidence="4 5" key="1">
    <citation type="submission" date="2020-05" db="EMBL/GenBank/DDBJ databases">
        <title>Complete closed genome sequence of Defluviicoccus vanus.</title>
        <authorList>
            <person name="Bessarab I."/>
            <person name="Arumugam K."/>
            <person name="Maszenan A.M."/>
            <person name="Seviour R.J."/>
            <person name="Williams R.B."/>
        </authorList>
    </citation>
    <scope>NUCLEOTIDE SEQUENCE [LARGE SCALE GENOMIC DNA]</scope>
    <source>
        <strain evidence="4 5">Ben 114</strain>
    </source>
</reference>
<feature type="domain" description="CBS" evidence="3">
    <location>
        <begin position="95"/>
        <end position="150"/>
    </location>
</feature>
<evidence type="ECO:0000313" key="4">
    <source>
        <dbReference type="EMBL" id="QNT69383.1"/>
    </source>
</evidence>
<dbReference type="Pfam" id="PF00571">
    <property type="entry name" value="CBS"/>
    <property type="match status" value="2"/>
</dbReference>
<name>A0A7H1N0Z7_9PROT</name>
<sequence>MSTAEASPKDTSPEVPLEAELIALSIVPHLVADGGCPTVVAEAPVAAAAVALVEGGADAVAVVDGDGGYLGLLGLREVAHAVATATLDAPARTAMQPRRDWLAPDDTPLDALELLRARGVEHLPVLDGQRLVGIVSLGQLVRLLHRQFEAQALQRHRRLFGDLPRDG</sequence>
<evidence type="ECO:0000259" key="3">
    <source>
        <dbReference type="PROSITE" id="PS51371"/>
    </source>
</evidence>
<keyword evidence="1 2" id="KW-0129">CBS domain</keyword>
<evidence type="ECO:0000313" key="5">
    <source>
        <dbReference type="Proteomes" id="UP000516369"/>
    </source>
</evidence>
<gene>
    <name evidence="4" type="ORF">HQ394_08720</name>
</gene>
<proteinExistence type="predicted"/>
<dbReference type="KEGG" id="dvn:HQ394_08720"/>
<dbReference type="Gene3D" id="3.10.580.10">
    <property type="entry name" value="CBS-domain"/>
    <property type="match status" value="1"/>
</dbReference>
<evidence type="ECO:0000256" key="2">
    <source>
        <dbReference type="PROSITE-ProRule" id="PRU00703"/>
    </source>
</evidence>
<dbReference type="PANTHER" id="PTHR43080:SF26">
    <property type="entry name" value="REGULATORY PROTEIN"/>
    <property type="match status" value="1"/>
</dbReference>
<dbReference type="RefSeq" id="WP_190262888.1">
    <property type="nucleotide sequence ID" value="NZ_CP053923.1"/>
</dbReference>
<dbReference type="PANTHER" id="PTHR43080">
    <property type="entry name" value="CBS DOMAIN-CONTAINING PROTEIN CBSX3, MITOCHONDRIAL"/>
    <property type="match status" value="1"/>
</dbReference>
<dbReference type="InterPro" id="IPR046342">
    <property type="entry name" value="CBS_dom_sf"/>
</dbReference>
<dbReference type="Proteomes" id="UP000516369">
    <property type="component" value="Chromosome"/>
</dbReference>
<dbReference type="SUPFAM" id="SSF54631">
    <property type="entry name" value="CBS-domain pair"/>
    <property type="match status" value="1"/>
</dbReference>
<dbReference type="EMBL" id="CP053923">
    <property type="protein sequence ID" value="QNT69383.1"/>
    <property type="molecule type" value="Genomic_DNA"/>
</dbReference>
<protein>
    <submittedName>
        <fullName evidence="4">CBS domain-containing protein</fullName>
    </submittedName>
</protein>
<evidence type="ECO:0000256" key="1">
    <source>
        <dbReference type="ARBA" id="ARBA00023122"/>
    </source>
</evidence>
<dbReference type="InterPro" id="IPR051257">
    <property type="entry name" value="Diverse_CBS-Domain"/>
</dbReference>